<sequence>MNYRTKKIKVGISTGDINGIGIEIFLKVCRKKKLLDFFTPVLFGSTKLCSYYKKILNIEVNNIRGIKNLKEIIDYKINVLNIWKEDIRFDLIKINHESGKYPISSLKKATKALKDGKIDVLVTAPVNKKWMNFKEFYFLGHTEYLQNILDGESLMLMIHETLKIALVTHHIPLKNVSSELTIKKIVKSIKILHQSLKIDFSIEKPKIAILGCNPHSGENGLLGEEEKTKIKPAIHILFQDQGILVFGPYSPDSFFGNNSYRNFDAVLAMYHDQGLIPFKTLTFNEGVNFTAGLSHIRTSPDHGVAYDIAKKGIANENSFKEAIFNAIKIFKNRKEYMKIISSKSRLL</sequence>
<keyword evidence="1" id="KW-0479">Metal-binding</keyword>
<gene>
    <name evidence="4" type="primary">pdxA</name>
    <name evidence="4" type="ORF">CPU2_536</name>
</gene>
<evidence type="ECO:0000256" key="2">
    <source>
        <dbReference type="ARBA" id="ARBA00023002"/>
    </source>
</evidence>
<dbReference type="GO" id="GO:0051287">
    <property type="term" value="F:NAD binding"/>
    <property type="evidence" value="ECO:0007669"/>
    <property type="project" value="InterPro"/>
</dbReference>
<dbReference type="Gene3D" id="3.40.718.10">
    <property type="entry name" value="Isopropylmalate Dehydrogenase"/>
    <property type="match status" value="1"/>
</dbReference>
<dbReference type="RefSeq" id="WP_110548528.1">
    <property type="nucleotide sequence ID" value="NZ_AP014610.1"/>
</dbReference>
<name>A0AAD1CMH4_9FLAO</name>
<protein>
    <submittedName>
        <fullName evidence="4">4-hydroxythreonine-4-phosphate dehydrogenase</fullName>
        <ecNumber evidence="4">1.1.1.262</ecNumber>
    </submittedName>
</protein>
<accession>A0AAD1CMH4</accession>
<proteinExistence type="predicted"/>
<dbReference type="SUPFAM" id="SSF53659">
    <property type="entry name" value="Isocitrate/Isopropylmalate dehydrogenase-like"/>
    <property type="match status" value="1"/>
</dbReference>
<dbReference type="GO" id="GO:0046872">
    <property type="term" value="F:metal ion binding"/>
    <property type="evidence" value="ECO:0007669"/>
    <property type="project" value="UniProtKB-KW"/>
</dbReference>
<reference evidence="4 5" key="1">
    <citation type="submission" date="2014-06" db="EMBL/GenBank/DDBJ databases">
        <title>Genome sequence of the intracellular symbiont Blattabacterium cuenoti, strain CPU2 from the wood feeding cockroach Cryptocercus punctulatus.</title>
        <authorList>
            <person name="Kinjo Y."/>
            <person name="Ohkuma M."/>
            <person name="Tokuda G."/>
        </authorList>
    </citation>
    <scope>NUCLEOTIDE SEQUENCE [LARGE SCALE GENOMIC DNA]</scope>
    <source>
        <strain evidence="4 5">CPU2</strain>
    </source>
</reference>
<evidence type="ECO:0000256" key="1">
    <source>
        <dbReference type="ARBA" id="ARBA00022723"/>
    </source>
</evidence>
<organism evidence="4 5">
    <name type="scientific">Blattabacterium punctulatus CPU2</name>
    <dbReference type="NCBI Taxonomy" id="1457032"/>
    <lineage>
        <taxon>Bacteria</taxon>
        <taxon>Pseudomonadati</taxon>
        <taxon>Bacteroidota</taxon>
        <taxon>Flavobacteriia</taxon>
        <taxon>Flavobacteriales</taxon>
        <taxon>Blattabacteriaceae</taxon>
        <taxon>Blattabacterium</taxon>
    </lineage>
</organism>
<dbReference type="PANTHER" id="PTHR30004:SF6">
    <property type="entry name" value="D-THREONATE 4-PHOSPHATE DEHYDROGENASE"/>
    <property type="match status" value="1"/>
</dbReference>
<dbReference type="GO" id="GO:0050570">
    <property type="term" value="F:4-hydroxythreonine-4-phosphate dehydrogenase activity"/>
    <property type="evidence" value="ECO:0007669"/>
    <property type="project" value="UniProtKB-EC"/>
</dbReference>
<dbReference type="AlphaFoldDB" id="A0AAD1CMH4"/>
<keyword evidence="3" id="KW-0520">NAD</keyword>
<dbReference type="GeneID" id="66556532"/>
<dbReference type="Proteomes" id="UP000262607">
    <property type="component" value="Chromosome"/>
</dbReference>
<keyword evidence="2 4" id="KW-0560">Oxidoreductase</keyword>
<evidence type="ECO:0000313" key="4">
    <source>
        <dbReference type="EMBL" id="BBA18013.1"/>
    </source>
</evidence>
<evidence type="ECO:0000313" key="5">
    <source>
        <dbReference type="Proteomes" id="UP000262607"/>
    </source>
</evidence>
<dbReference type="EC" id="1.1.1.262" evidence="4"/>
<dbReference type="PANTHER" id="PTHR30004">
    <property type="entry name" value="4-HYDROXYTHREONINE-4-PHOSPHATE DEHYDROGENASE"/>
    <property type="match status" value="1"/>
</dbReference>
<dbReference type="InterPro" id="IPR005255">
    <property type="entry name" value="PdxA_fam"/>
</dbReference>
<dbReference type="NCBIfam" id="TIGR00557">
    <property type="entry name" value="pdxA"/>
    <property type="match status" value="1"/>
</dbReference>
<evidence type="ECO:0000256" key="3">
    <source>
        <dbReference type="ARBA" id="ARBA00023027"/>
    </source>
</evidence>
<dbReference type="EMBL" id="AP014610">
    <property type="protein sequence ID" value="BBA18013.1"/>
    <property type="molecule type" value="Genomic_DNA"/>
</dbReference>
<dbReference type="Pfam" id="PF04166">
    <property type="entry name" value="PdxA"/>
    <property type="match status" value="1"/>
</dbReference>